<sequence length="581" mass="64413">MFSFLKRTQTNVTRTSVWVTYLLLIVGICSPAICVVWLVRSAVESEESSLQRYVDESNEARLADAEELVRSRFNELSVGDSPERFVYPLSNERSYVVSEEATAARSALSSIRSEIADLPTEEAIRTLAMKIEAPEVAELRMLGGRLVGPILVGLAVSRAEESGSLPAELVGRFDAYVADLLESEVYSSQIRFLVERYAPFSNSAAVKLAAEREALKDKWLGELDPRTDLKDEFSTTLRTNSFLARRHANGSGLEVFTLESVFDSLAEIPRLSDWGIRIEFGNTAAETVLVRKLSGALGFLQLKMVDPVTVEDISQEKSHLYVIVGVIVLALSIVSGMAVVVSFRRQESVSRLKDDLVATVTHELKTPVSSIRLLVDTLLDEERRKKVDTSKYIELISRENQRLGALIDNFLSFSRMERAKGSFTLAPVNPAEVVQRAEEAFRERFVGQSYDLKSIVPEDLPFVLADTDAMVSALGNLLENAFKYGGSDKRILLSVKGSGAMVSFEVQDFGRGISAREQKKIFRKFYQVGEARGEHAGSVGLGLSIVDFIVSKHSGRIELESEPEKGSVFKLLIPYAQNTDR</sequence>
<accession>A0A7X1B5Z4</accession>
<dbReference type="Pfam" id="PF02518">
    <property type="entry name" value="HATPase_c"/>
    <property type="match status" value="1"/>
</dbReference>
<feature type="transmembrane region" description="Helical" evidence="4">
    <location>
        <begin position="320"/>
        <end position="343"/>
    </location>
</feature>
<keyword evidence="7" id="KW-1185">Reference proteome</keyword>
<dbReference type="InterPro" id="IPR003594">
    <property type="entry name" value="HATPase_dom"/>
</dbReference>
<dbReference type="SMART" id="SM00388">
    <property type="entry name" value="HisKA"/>
    <property type="match status" value="1"/>
</dbReference>
<feature type="transmembrane region" description="Helical" evidence="4">
    <location>
        <begin position="21"/>
        <end position="39"/>
    </location>
</feature>
<reference evidence="6 7" key="1">
    <citation type="submission" date="2020-07" db="EMBL/GenBank/DDBJ databases">
        <authorList>
            <person name="Feng X."/>
        </authorList>
    </citation>
    <scope>NUCLEOTIDE SEQUENCE [LARGE SCALE GENOMIC DNA]</scope>
    <source>
        <strain evidence="6 7">JCM23202</strain>
    </source>
</reference>
<dbReference type="AlphaFoldDB" id="A0A7X1B5Z4"/>
<feature type="domain" description="Histidine kinase" evidence="5">
    <location>
        <begin position="359"/>
        <end position="577"/>
    </location>
</feature>
<evidence type="ECO:0000256" key="4">
    <source>
        <dbReference type="SAM" id="Phobius"/>
    </source>
</evidence>
<dbReference type="PROSITE" id="PS50109">
    <property type="entry name" value="HIS_KIN"/>
    <property type="match status" value="1"/>
</dbReference>
<evidence type="ECO:0000256" key="3">
    <source>
        <dbReference type="ARBA" id="ARBA00022553"/>
    </source>
</evidence>
<dbReference type="Gene3D" id="3.30.565.10">
    <property type="entry name" value="Histidine kinase-like ATPase, C-terminal domain"/>
    <property type="match status" value="1"/>
</dbReference>
<keyword evidence="4" id="KW-1133">Transmembrane helix</keyword>
<evidence type="ECO:0000313" key="6">
    <source>
        <dbReference type="EMBL" id="MBC2605158.1"/>
    </source>
</evidence>
<keyword evidence="3" id="KW-0597">Phosphoprotein</keyword>
<proteinExistence type="predicted"/>
<evidence type="ECO:0000259" key="5">
    <source>
        <dbReference type="PROSITE" id="PS50109"/>
    </source>
</evidence>
<dbReference type="SMART" id="SM00387">
    <property type="entry name" value="HATPase_c"/>
    <property type="match status" value="1"/>
</dbReference>
<dbReference type="PANTHER" id="PTHR43547:SF2">
    <property type="entry name" value="HYBRID SIGNAL TRANSDUCTION HISTIDINE KINASE C"/>
    <property type="match status" value="1"/>
</dbReference>
<evidence type="ECO:0000256" key="1">
    <source>
        <dbReference type="ARBA" id="ARBA00000085"/>
    </source>
</evidence>
<dbReference type="GO" id="GO:0000155">
    <property type="term" value="F:phosphorelay sensor kinase activity"/>
    <property type="evidence" value="ECO:0007669"/>
    <property type="project" value="InterPro"/>
</dbReference>
<keyword evidence="4" id="KW-0812">Transmembrane</keyword>
<protein>
    <recommendedName>
        <fullName evidence="2">histidine kinase</fullName>
        <ecNumber evidence="2">2.7.13.3</ecNumber>
    </recommendedName>
</protein>
<dbReference type="Gene3D" id="1.10.287.130">
    <property type="match status" value="1"/>
</dbReference>
<dbReference type="SUPFAM" id="SSF47384">
    <property type="entry name" value="Homodimeric domain of signal transducing histidine kinase"/>
    <property type="match status" value="1"/>
</dbReference>
<dbReference type="SUPFAM" id="SSF55874">
    <property type="entry name" value="ATPase domain of HSP90 chaperone/DNA topoisomerase II/histidine kinase"/>
    <property type="match status" value="1"/>
</dbReference>
<evidence type="ECO:0000256" key="2">
    <source>
        <dbReference type="ARBA" id="ARBA00012438"/>
    </source>
</evidence>
<dbReference type="InterPro" id="IPR036890">
    <property type="entry name" value="HATPase_C_sf"/>
</dbReference>
<dbReference type="InterPro" id="IPR036097">
    <property type="entry name" value="HisK_dim/P_sf"/>
</dbReference>
<keyword evidence="6" id="KW-0418">Kinase</keyword>
<dbReference type="Proteomes" id="UP000526501">
    <property type="component" value="Unassembled WGS sequence"/>
</dbReference>
<organism evidence="6 7">
    <name type="scientific">Pelagicoccus albus</name>
    <dbReference type="NCBI Taxonomy" id="415222"/>
    <lineage>
        <taxon>Bacteria</taxon>
        <taxon>Pseudomonadati</taxon>
        <taxon>Verrucomicrobiota</taxon>
        <taxon>Opitutia</taxon>
        <taxon>Puniceicoccales</taxon>
        <taxon>Pelagicoccaceae</taxon>
        <taxon>Pelagicoccus</taxon>
    </lineage>
</organism>
<gene>
    <name evidence="6" type="ORF">H5P27_03790</name>
</gene>
<dbReference type="InterPro" id="IPR004358">
    <property type="entry name" value="Sig_transdc_His_kin-like_C"/>
</dbReference>
<comment type="catalytic activity">
    <reaction evidence="1">
        <text>ATP + protein L-histidine = ADP + protein N-phospho-L-histidine.</text>
        <dbReference type="EC" id="2.7.13.3"/>
    </reaction>
</comment>
<dbReference type="CDD" id="cd00082">
    <property type="entry name" value="HisKA"/>
    <property type="match status" value="1"/>
</dbReference>
<dbReference type="InterPro" id="IPR005467">
    <property type="entry name" value="His_kinase_dom"/>
</dbReference>
<evidence type="ECO:0000313" key="7">
    <source>
        <dbReference type="Proteomes" id="UP000526501"/>
    </source>
</evidence>
<dbReference type="InterPro" id="IPR003661">
    <property type="entry name" value="HisK_dim/P_dom"/>
</dbReference>
<dbReference type="PRINTS" id="PR00344">
    <property type="entry name" value="BCTRLSENSOR"/>
</dbReference>
<keyword evidence="4" id="KW-0472">Membrane</keyword>
<dbReference type="EMBL" id="JACHVC010000006">
    <property type="protein sequence ID" value="MBC2605158.1"/>
    <property type="molecule type" value="Genomic_DNA"/>
</dbReference>
<comment type="caution">
    <text evidence="6">The sequence shown here is derived from an EMBL/GenBank/DDBJ whole genome shotgun (WGS) entry which is preliminary data.</text>
</comment>
<keyword evidence="6" id="KW-0808">Transferase</keyword>
<name>A0A7X1B5Z4_9BACT</name>
<dbReference type="Pfam" id="PF00512">
    <property type="entry name" value="HisKA"/>
    <property type="match status" value="1"/>
</dbReference>
<dbReference type="PANTHER" id="PTHR43547">
    <property type="entry name" value="TWO-COMPONENT HISTIDINE KINASE"/>
    <property type="match status" value="1"/>
</dbReference>
<dbReference type="EC" id="2.7.13.3" evidence="2"/>
<dbReference type="RefSeq" id="WP_185659049.1">
    <property type="nucleotide sequence ID" value="NZ_CAWPOO010000006.1"/>
</dbReference>